<proteinExistence type="predicted"/>
<protein>
    <submittedName>
        <fullName evidence="1">Ribosomal protein S14 (Chloroplast)</fullName>
    </submittedName>
</protein>
<keyword evidence="2" id="KW-1185">Reference proteome</keyword>
<dbReference type="AlphaFoldDB" id="A0AAX6DHT8"/>
<sequence>MNHFSKYVSRLSKVSIVSSRSSSQKTTPMKTYGCTIPWWGLQFSMNFLFFTQRRNLAYFFF</sequence>
<evidence type="ECO:0000313" key="1">
    <source>
        <dbReference type="EMBL" id="KAJ6791316.1"/>
    </source>
</evidence>
<keyword evidence="1" id="KW-0687">Ribonucleoprotein</keyword>
<dbReference type="Proteomes" id="UP001140949">
    <property type="component" value="Unassembled WGS sequence"/>
</dbReference>
<keyword evidence="1" id="KW-0689">Ribosomal protein</keyword>
<dbReference type="GO" id="GO:0005840">
    <property type="term" value="C:ribosome"/>
    <property type="evidence" value="ECO:0007669"/>
    <property type="project" value="UniProtKB-KW"/>
</dbReference>
<gene>
    <name evidence="1" type="ORF">M6B38_244215</name>
</gene>
<accession>A0AAX6DHT8</accession>
<comment type="caution">
    <text evidence="1">The sequence shown here is derived from an EMBL/GenBank/DDBJ whole genome shotgun (WGS) entry which is preliminary data.</text>
</comment>
<reference evidence="1" key="2">
    <citation type="submission" date="2023-04" db="EMBL/GenBank/DDBJ databases">
        <authorList>
            <person name="Bruccoleri R.E."/>
            <person name="Oakeley E.J."/>
            <person name="Faust A.-M."/>
            <person name="Dessus-Babus S."/>
            <person name="Altorfer M."/>
            <person name="Burckhardt D."/>
            <person name="Oertli M."/>
            <person name="Naumann U."/>
            <person name="Petersen F."/>
            <person name="Wong J."/>
        </authorList>
    </citation>
    <scope>NUCLEOTIDE SEQUENCE</scope>
    <source>
        <strain evidence="1">GSM-AAB239-AS_SAM_17_03QT</strain>
        <tissue evidence="1">Leaf</tissue>
    </source>
</reference>
<organism evidence="1 2">
    <name type="scientific">Iris pallida</name>
    <name type="common">Sweet iris</name>
    <dbReference type="NCBI Taxonomy" id="29817"/>
    <lineage>
        <taxon>Eukaryota</taxon>
        <taxon>Viridiplantae</taxon>
        <taxon>Streptophyta</taxon>
        <taxon>Embryophyta</taxon>
        <taxon>Tracheophyta</taxon>
        <taxon>Spermatophyta</taxon>
        <taxon>Magnoliopsida</taxon>
        <taxon>Liliopsida</taxon>
        <taxon>Asparagales</taxon>
        <taxon>Iridaceae</taxon>
        <taxon>Iridoideae</taxon>
        <taxon>Irideae</taxon>
        <taxon>Iris</taxon>
    </lineage>
</organism>
<reference evidence="1" key="1">
    <citation type="journal article" date="2023" name="GigaByte">
        <title>Genome assembly of the bearded iris, Iris pallida Lam.</title>
        <authorList>
            <person name="Bruccoleri R.E."/>
            <person name="Oakeley E.J."/>
            <person name="Faust A.M.E."/>
            <person name="Altorfer M."/>
            <person name="Dessus-Babus S."/>
            <person name="Burckhardt D."/>
            <person name="Oertli M."/>
            <person name="Naumann U."/>
            <person name="Petersen F."/>
            <person name="Wong J."/>
        </authorList>
    </citation>
    <scope>NUCLEOTIDE SEQUENCE</scope>
    <source>
        <strain evidence="1">GSM-AAB239-AS_SAM_17_03QT</strain>
    </source>
</reference>
<evidence type="ECO:0000313" key="2">
    <source>
        <dbReference type="Proteomes" id="UP001140949"/>
    </source>
</evidence>
<name>A0AAX6DHT8_IRIPA</name>
<dbReference type="EMBL" id="JANAVB010044419">
    <property type="protein sequence ID" value="KAJ6791316.1"/>
    <property type="molecule type" value="Genomic_DNA"/>
</dbReference>